<dbReference type="Proteomes" id="UP000319852">
    <property type="component" value="Chromosome"/>
</dbReference>
<sequence length="858" mass="95529">MKSRHSHPTIESLLPRAALLVVTCGLLGYWFSGNEWVKPGESDPLVRDTISVATSATQEHPECNANEPSALNLQVQEMLAQGGCPGWISLASEPQLLQELPPLDAQQPSPHTQHDGQVRATAYTDQEPTDDDLLGEQDDLLELSPLPSTHKRPSSNETPPKLSTEAEQNKEQAEDLLEDRNDLLEVPREGLSMPKNGITEESEEDLLNDRDDLLMPDLQDTTDRAFPNDQSATNNNRTPSGVIAPSGGRAPNSSPRENSHSTGQATQPQQGGLFAPPALDAPNPHAGASTGKTDSGKKTSTKTQQQLQQERCQFVADSMYPDATSCRTCHEKIYDEWSVSSHAYAAVSPMYQKFEQTIHNLTHGTIGYFCFRCHSPVGTALGYQRTTALWDMPQAAREGVTCVACHRVNEMYSKTNGERRIVPGDIHAPVYGTIGGDGVAEVIAKRGDYKVKIDPNDKKPGQPIHQAGLCFPQLSKSEFCTSCHQVAVHPGIKLEVVWEQYRASPACKKGVSCQDCHMGRIPGVASGYEVGAAAIVNKKKVNENRKHANHTFYGPGYSIAHPGVFPWHPKAKRWTMQEWLMFDWRAGWGTKGFEDAVDNGIIEMKFPKVWDDVDDRMDAREIIEDNQKKLAKKNKLRHAVLENGSHVDGPFFKRQPRVGQDLRFTYNVINTNDGHNLPTASLGAQPQLWANVVLIGPTGERLWETGYLDCNGDLADIHSVEVRNKRMPFDWQLFNLQTMFLITGAKGTDREFPLPVNVSIDQLPFIRPGAQPISTINHPPFIRMESRSLPALGSRKVPYKVPGKLVCQPGRYRLSFRMRSRAEPPYFMRFCNSTPEMVRSMTEGIMDFHQASFEFEVR</sequence>
<dbReference type="RefSeq" id="WP_145062240.1">
    <property type="nucleotide sequence ID" value="NZ_CP036263.1"/>
</dbReference>
<evidence type="ECO:0000313" key="5">
    <source>
        <dbReference type="Proteomes" id="UP000319852"/>
    </source>
</evidence>
<proteinExistence type="predicted"/>
<dbReference type="OrthoDB" id="9814800at2"/>
<keyword evidence="2" id="KW-0812">Transmembrane</keyword>
<evidence type="ECO:0000259" key="3">
    <source>
        <dbReference type="Pfam" id="PF13435"/>
    </source>
</evidence>
<keyword evidence="2" id="KW-0472">Membrane</keyword>
<feature type="region of interest" description="Disordered" evidence="1">
    <location>
        <begin position="143"/>
        <end position="204"/>
    </location>
</feature>
<feature type="domain" description="Cytochrome c-552/4" evidence="3">
    <location>
        <begin position="326"/>
        <end position="406"/>
    </location>
</feature>
<accession>A0A517N0G7</accession>
<feature type="compositionally biased region" description="Polar residues" evidence="1">
    <location>
        <begin position="228"/>
        <end position="239"/>
    </location>
</feature>
<reference evidence="4 5" key="1">
    <citation type="submission" date="2019-02" db="EMBL/GenBank/DDBJ databases">
        <title>Deep-cultivation of Planctomycetes and their phenomic and genomic characterization uncovers novel biology.</title>
        <authorList>
            <person name="Wiegand S."/>
            <person name="Jogler M."/>
            <person name="Boedeker C."/>
            <person name="Pinto D."/>
            <person name="Vollmers J."/>
            <person name="Rivas-Marin E."/>
            <person name="Kohn T."/>
            <person name="Peeters S.H."/>
            <person name="Heuer A."/>
            <person name="Rast P."/>
            <person name="Oberbeckmann S."/>
            <person name="Bunk B."/>
            <person name="Jeske O."/>
            <person name="Meyerdierks A."/>
            <person name="Storesund J.E."/>
            <person name="Kallscheuer N."/>
            <person name="Luecker S."/>
            <person name="Lage O.M."/>
            <person name="Pohl T."/>
            <person name="Merkel B.J."/>
            <person name="Hornburger P."/>
            <person name="Mueller R.-W."/>
            <person name="Bruemmer F."/>
            <person name="Labrenz M."/>
            <person name="Spormann A.M."/>
            <person name="Op den Camp H."/>
            <person name="Overmann J."/>
            <person name="Amann R."/>
            <person name="Jetten M.S.M."/>
            <person name="Mascher T."/>
            <person name="Medema M.H."/>
            <person name="Devos D.P."/>
            <person name="Kaster A.-K."/>
            <person name="Ovreas L."/>
            <person name="Rohde M."/>
            <person name="Galperin M.Y."/>
            <person name="Jogler C."/>
        </authorList>
    </citation>
    <scope>NUCLEOTIDE SEQUENCE [LARGE SCALE GENOMIC DNA]</scope>
    <source>
        <strain evidence="4 5">HG15A2</strain>
    </source>
</reference>
<evidence type="ECO:0000313" key="4">
    <source>
        <dbReference type="EMBL" id="QDT00627.1"/>
    </source>
</evidence>
<feature type="compositionally biased region" description="Polar residues" evidence="1">
    <location>
        <begin position="251"/>
        <end position="270"/>
    </location>
</feature>
<feature type="transmembrane region" description="Helical" evidence="2">
    <location>
        <begin position="12"/>
        <end position="31"/>
    </location>
</feature>
<dbReference type="InterPro" id="IPR036280">
    <property type="entry name" value="Multihaem_cyt_sf"/>
</dbReference>
<dbReference type="EMBL" id="CP036263">
    <property type="protein sequence ID" value="QDT00627.1"/>
    <property type="molecule type" value="Genomic_DNA"/>
</dbReference>
<dbReference type="SUPFAM" id="SSF48695">
    <property type="entry name" value="Multiheme cytochromes"/>
    <property type="match status" value="1"/>
</dbReference>
<keyword evidence="2" id="KW-1133">Transmembrane helix</keyword>
<dbReference type="InterPro" id="IPR023155">
    <property type="entry name" value="Cyt_c-552/4"/>
</dbReference>
<evidence type="ECO:0000256" key="1">
    <source>
        <dbReference type="SAM" id="MobiDB-lite"/>
    </source>
</evidence>
<protein>
    <recommendedName>
        <fullName evidence="3">Cytochrome c-552/4 domain-containing protein</fullName>
    </recommendedName>
</protein>
<dbReference type="KEGG" id="amob:HG15A2_39660"/>
<organism evidence="4 5">
    <name type="scientific">Adhaeretor mobilis</name>
    <dbReference type="NCBI Taxonomy" id="1930276"/>
    <lineage>
        <taxon>Bacteria</taxon>
        <taxon>Pseudomonadati</taxon>
        <taxon>Planctomycetota</taxon>
        <taxon>Planctomycetia</taxon>
        <taxon>Pirellulales</taxon>
        <taxon>Lacipirellulaceae</taxon>
        <taxon>Adhaeretor</taxon>
    </lineage>
</organism>
<gene>
    <name evidence="4" type="ORF">HG15A2_39660</name>
</gene>
<evidence type="ECO:0000256" key="2">
    <source>
        <dbReference type="SAM" id="Phobius"/>
    </source>
</evidence>
<dbReference type="AlphaFoldDB" id="A0A517N0G7"/>
<dbReference type="Gene3D" id="1.10.1130.10">
    <property type="entry name" value="Flavocytochrome C3, Chain A"/>
    <property type="match status" value="1"/>
</dbReference>
<dbReference type="Pfam" id="PF13435">
    <property type="entry name" value="Cytochrome_C554"/>
    <property type="match status" value="1"/>
</dbReference>
<feature type="region of interest" description="Disordered" evidence="1">
    <location>
        <begin position="219"/>
        <end position="306"/>
    </location>
</feature>
<name>A0A517N0G7_9BACT</name>
<feature type="compositionally biased region" description="Basic and acidic residues" evidence="1">
    <location>
        <begin position="167"/>
        <end position="188"/>
    </location>
</feature>
<keyword evidence="5" id="KW-1185">Reference proteome</keyword>